<accession>A0A6J5SIA6</accession>
<evidence type="ECO:0000256" key="1">
    <source>
        <dbReference type="SAM" id="MobiDB-lite"/>
    </source>
</evidence>
<gene>
    <name evidence="2" type="ORF">UFOVP1451_37</name>
</gene>
<proteinExistence type="predicted"/>
<sequence length="120" mass="12144">MGKGNPLSGAISGATSVVRGSGRTVRDNPLNVVGLPFNAVNTETQREEQKTKGAVAAGQASTAQATADRLNAEESVRAQKEKARKQTIFGGSAQTNLFNKSLIGASTTAAAGTGKSILGA</sequence>
<feature type="region of interest" description="Disordered" evidence="1">
    <location>
        <begin position="42"/>
        <end position="69"/>
    </location>
</feature>
<dbReference type="EMBL" id="LR797397">
    <property type="protein sequence ID" value="CAB4213421.1"/>
    <property type="molecule type" value="Genomic_DNA"/>
</dbReference>
<protein>
    <submittedName>
        <fullName evidence="2">Uncharacterized protein</fullName>
    </submittedName>
</protein>
<evidence type="ECO:0000313" key="2">
    <source>
        <dbReference type="EMBL" id="CAB4213421.1"/>
    </source>
</evidence>
<feature type="region of interest" description="Disordered" evidence="1">
    <location>
        <begin position="1"/>
        <end position="30"/>
    </location>
</feature>
<organism evidence="2">
    <name type="scientific">uncultured Caudovirales phage</name>
    <dbReference type="NCBI Taxonomy" id="2100421"/>
    <lineage>
        <taxon>Viruses</taxon>
        <taxon>Duplodnaviria</taxon>
        <taxon>Heunggongvirae</taxon>
        <taxon>Uroviricota</taxon>
        <taxon>Caudoviricetes</taxon>
        <taxon>Peduoviridae</taxon>
        <taxon>Maltschvirus</taxon>
        <taxon>Maltschvirus maltsch</taxon>
    </lineage>
</organism>
<name>A0A6J5SIA6_9CAUD</name>
<feature type="compositionally biased region" description="Low complexity" evidence="1">
    <location>
        <begin position="53"/>
        <end position="67"/>
    </location>
</feature>
<reference evidence="2" key="1">
    <citation type="submission" date="2020-05" db="EMBL/GenBank/DDBJ databases">
        <authorList>
            <person name="Chiriac C."/>
            <person name="Salcher M."/>
            <person name="Ghai R."/>
            <person name="Kavagutti S V."/>
        </authorList>
    </citation>
    <scope>NUCLEOTIDE SEQUENCE</scope>
</reference>